<evidence type="ECO:0000313" key="1">
    <source>
        <dbReference type="EMBL" id="PSN87774.1"/>
    </source>
</evidence>
<sequence>MPNEALGMLAAAVAVIAILTVGATIMAAQNYAQRQLEAQALQDEYNTQLQYMIVANGANPAAGWWPNQPGAEADGGTYTYYTTTTKDWEYTTYDNYLQPYTYWYPTSQPQNYYYTTYTSYYEAYSYQVPQTKTNIGFRTVTSANPIQESYTTYTQGQSAARYSTPSTSYATEYDYFPSAITYPTWRQVFILICGAHCNLEPGQSVTLLVGSTLEYQFMPEYTWVQESYQTSYSVPYTYTVSGLYELWSTATASLPYTYYESQPYTYYYTTYNTYEQAYSYTYYNNVPSSTPYSYTVGVPQTYTYKTPQTQPTQVAGTAYLNQTIIINGEYQPNYTNTTYTYYETTGWDQNTGTYYPTTEQETGYAPTTTSQPQTVNNPYLYSTPQTNSAQAYQTQATTRYYTVWSPYISSTQFYSYQNTGFVTDTATVYYAYETVSYTSVPIYAPQYKTYTCPSYFSLFGLMCAWGLLGTVYLSSTTYTPIPVLTLQTSWASHTYTRYWGTPNTHTYFVYGTVYHRYPYEYYSTSFQPETGYRGEHYANLNSETTYNTVYQPETGYYWASTPQTNTAPYYAKGPPVSVGYTYTNATLTLTNGETYIVGIIYANPNPALGVYYVPLSNPEAGDTAAQWLLQQGWQPMSPQQWANWQSWSTPPSQGQCAAANGCGWTSSGLPFTTNGEYVPGSGVLLEAGQWITAPYAPRYAVGFLSSSGLVFWVA</sequence>
<proteinExistence type="predicted"/>
<dbReference type="Proteomes" id="UP000240322">
    <property type="component" value="Unassembled WGS sequence"/>
</dbReference>
<dbReference type="EMBL" id="NEXE01000146">
    <property type="protein sequence ID" value="PSN87774.1"/>
    <property type="molecule type" value="Genomic_DNA"/>
</dbReference>
<evidence type="ECO:0000313" key="2">
    <source>
        <dbReference type="Proteomes" id="UP000240322"/>
    </source>
</evidence>
<reference evidence="1 2" key="1">
    <citation type="submission" date="2017-04" db="EMBL/GenBank/DDBJ databases">
        <title>Novel microbial lineages endemic to geothermal iron-oxide mats fill important gaps in the evolutionary history of Archaea.</title>
        <authorList>
            <person name="Jay Z.J."/>
            <person name="Beam J.P."/>
            <person name="Dlakic M."/>
            <person name="Rusch D.B."/>
            <person name="Kozubal M.A."/>
            <person name="Inskeep W.P."/>
        </authorList>
    </citation>
    <scope>NUCLEOTIDE SEQUENCE [LARGE SCALE GENOMIC DNA]</scope>
    <source>
        <strain evidence="1">OSP_D</strain>
    </source>
</reference>
<protein>
    <submittedName>
        <fullName evidence="1">Uncharacterized protein</fullName>
    </submittedName>
</protein>
<gene>
    <name evidence="1" type="ORF">B9Q03_10090</name>
</gene>
<accession>A0A2R6AN14</accession>
<name>A0A2R6AN14_9ARCH</name>
<organism evidence="1 2">
    <name type="scientific">Candidatus Marsarchaeota G2 archaeon OSP_D</name>
    <dbReference type="NCBI Taxonomy" id="1978157"/>
    <lineage>
        <taxon>Archaea</taxon>
        <taxon>Candidatus Marsarchaeota</taxon>
        <taxon>Candidatus Marsarchaeota group 2</taxon>
    </lineage>
</organism>
<comment type="caution">
    <text evidence="1">The sequence shown here is derived from an EMBL/GenBank/DDBJ whole genome shotgun (WGS) entry which is preliminary data.</text>
</comment>
<dbReference type="AlphaFoldDB" id="A0A2R6AN14"/>